<dbReference type="Proteomes" id="UP000054144">
    <property type="component" value="Unassembled WGS sequence"/>
</dbReference>
<gene>
    <name evidence="1" type="ORF">FISHEDRAFT_73115</name>
</gene>
<dbReference type="AlphaFoldDB" id="A0A0D7AEY2"/>
<protein>
    <recommendedName>
        <fullName evidence="3">F-box domain-containing protein</fullName>
    </recommendedName>
</protein>
<evidence type="ECO:0008006" key="3">
    <source>
        <dbReference type="Google" id="ProtNLM"/>
    </source>
</evidence>
<dbReference type="EMBL" id="KN881772">
    <property type="protein sequence ID" value="KIY48959.1"/>
    <property type="molecule type" value="Genomic_DNA"/>
</dbReference>
<accession>A0A0D7AEY2</accession>
<keyword evidence="2" id="KW-1185">Reference proteome</keyword>
<proteinExistence type="predicted"/>
<sequence length="244" mass="28552">MSVVSHISSIHSELLLAIFDTMGDEPVVWNKRDPLYTDHHGMDLFSVNRPGRSIQPPPQRLSLTISHVCSQWRYLVTGEARLWAAIVVNSYNRGNAFLVALSLSHSKNHLLRLAMLKPRWSTVIERHDWHLSSAPVTPTRILYSFLRHISRWKYINLNLWWDHSCPETTDLFYMVSDNAVKSLKVAILQEVRTIDINPSFYRMWEIFHRSPQLQCVAWSANENRLRLTPPYSRLQAVFNWKAFM</sequence>
<name>A0A0D7AEY2_9AGAR</name>
<evidence type="ECO:0000313" key="2">
    <source>
        <dbReference type="Proteomes" id="UP000054144"/>
    </source>
</evidence>
<reference evidence="1 2" key="1">
    <citation type="journal article" date="2015" name="Fungal Genet. Biol.">
        <title>Evolution of novel wood decay mechanisms in Agaricales revealed by the genome sequences of Fistulina hepatica and Cylindrobasidium torrendii.</title>
        <authorList>
            <person name="Floudas D."/>
            <person name="Held B.W."/>
            <person name="Riley R."/>
            <person name="Nagy L.G."/>
            <person name="Koehler G."/>
            <person name="Ransdell A.S."/>
            <person name="Younus H."/>
            <person name="Chow J."/>
            <person name="Chiniquy J."/>
            <person name="Lipzen A."/>
            <person name="Tritt A."/>
            <person name="Sun H."/>
            <person name="Haridas S."/>
            <person name="LaButti K."/>
            <person name="Ohm R.A."/>
            <person name="Kues U."/>
            <person name="Blanchette R.A."/>
            <person name="Grigoriev I.V."/>
            <person name="Minto R.E."/>
            <person name="Hibbett D.S."/>
        </authorList>
    </citation>
    <scope>NUCLEOTIDE SEQUENCE [LARGE SCALE GENOMIC DNA]</scope>
    <source>
        <strain evidence="1 2">ATCC 64428</strain>
    </source>
</reference>
<dbReference type="OrthoDB" id="2975066at2759"/>
<evidence type="ECO:0000313" key="1">
    <source>
        <dbReference type="EMBL" id="KIY48959.1"/>
    </source>
</evidence>
<organism evidence="1 2">
    <name type="scientific">Fistulina hepatica ATCC 64428</name>
    <dbReference type="NCBI Taxonomy" id="1128425"/>
    <lineage>
        <taxon>Eukaryota</taxon>
        <taxon>Fungi</taxon>
        <taxon>Dikarya</taxon>
        <taxon>Basidiomycota</taxon>
        <taxon>Agaricomycotina</taxon>
        <taxon>Agaricomycetes</taxon>
        <taxon>Agaricomycetidae</taxon>
        <taxon>Agaricales</taxon>
        <taxon>Fistulinaceae</taxon>
        <taxon>Fistulina</taxon>
    </lineage>
</organism>